<dbReference type="VEuPathDB" id="TriTrypDB:TEOVI_000210400"/>
<evidence type="ECO:0000313" key="1">
    <source>
        <dbReference type="EMBL" id="SCU70530.1"/>
    </source>
</evidence>
<dbReference type="EMBL" id="CZPT02001464">
    <property type="protein sequence ID" value="SCU70530.1"/>
    <property type="molecule type" value="Genomic_DNA"/>
</dbReference>
<gene>
    <name evidence="1" type="ORF">TEOVI_000210400</name>
</gene>
<reference evidence="1" key="1">
    <citation type="submission" date="2016-09" db="EMBL/GenBank/DDBJ databases">
        <authorList>
            <person name="Hebert L."/>
            <person name="Moumen B."/>
        </authorList>
    </citation>
    <scope>NUCLEOTIDE SEQUENCE [LARGE SCALE GENOMIC DNA]</scope>
    <source>
        <strain evidence="1">OVI</strain>
    </source>
</reference>
<organism evidence="1 2">
    <name type="scientific">Trypanosoma equiperdum</name>
    <dbReference type="NCBI Taxonomy" id="5694"/>
    <lineage>
        <taxon>Eukaryota</taxon>
        <taxon>Discoba</taxon>
        <taxon>Euglenozoa</taxon>
        <taxon>Kinetoplastea</taxon>
        <taxon>Metakinetoplastina</taxon>
        <taxon>Trypanosomatida</taxon>
        <taxon>Trypanosomatidae</taxon>
        <taxon>Trypanosoma</taxon>
    </lineage>
</organism>
<protein>
    <submittedName>
        <fullName evidence="1">Uncharacterized protein</fullName>
    </submittedName>
</protein>
<sequence length="126" mass="14545">MRSTVIWNKDLARNTTCFYQHCSRPNRRRKQSGKGGQDFYFDSALYQGGRSPFYELLGCDFRGWQKCFLTHSCVDHEIRIAKGCNEIHIFQQPPALQFGGVHDVDGGLGKLNAMTKVNWNFTCYTR</sequence>
<keyword evidence="2" id="KW-1185">Reference proteome</keyword>
<proteinExistence type="predicted"/>
<dbReference type="AlphaFoldDB" id="A0A1G4IDW0"/>
<accession>A0A1G4IDW0</accession>
<name>A0A1G4IDW0_TRYEQ</name>
<dbReference type="RefSeq" id="XP_067081328.1">
    <property type="nucleotide sequence ID" value="XM_067225227.1"/>
</dbReference>
<dbReference type="Proteomes" id="UP000195570">
    <property type="component" value="Unassembled WGS sequence"/>
</dbReference>
<comment type="caution">
    <text evidence="1">The sequence shown here is derived from an EMBL/GenBank/DDBJ whole genome shotgun (WGS) entry which is preliminary data.</text>
</comment>
<dbReference type="GeneID" id="92376044"/>
<evidence type="ECO:0000313" key="2">
    <source>
        <dbReference type="Proteomes" id="UP000195570"/>
    </source>
</evidence>